<protein>
    <recommendedName>
        <fullName evidence="2">Bacteriophage lysin domain-containing protein</fullName>
    </recommendedName>
</protein>
<evidence type="ECO:0000256" key="1">
    <source>
        <dbReference type="SAM" id="Phobius"/>
    </source>
</evidence>
<dbReference type="PIR" id="F97339">
    <property type="entry name" value="F97339"/>
</dbReference>
<accession>Q97D98</accession>
<keyword evidence="1" id="KW-0472">Membrane</keyword>
<sequence>MKIGNKKVILPVVFLFIIAIYVGFNVFRYERNSKAISRTVMYLKDSNHREENLSSAISLNGGKSENTCVYFASGALRNGGLMVPDATANTTELMDFLKSKGFKKHYDLEKLKEGDICFTSESGDKNEVPDHTYIFMRWVDSIHKDAYVCDNQKKDYGDTYHKRNITYEAKINNEKKSRAIYYMR</sequence>
<evidence type="ECO:0000313" key="4">
    <source>
        <dbReference type="Proteomes" id="UP000000814"/>
    </source>
</evidence>
<dbReference type="STRING" id="272562.CA_C3582"/>
<dbReference type="InterPro" id="IPR008044">
    <property type="entry name" value="Phage_lysin"/>
</dbReference>
<gene>
    <name evidence="3" type="ordered locus">CA_C3582</name>
</gene>
<feature type="transmembrane region" description="Helical" evidence="1">
    <location>
        <begin position="7"/>
        <end position="27"/>
    </location>
</feature>
<dbReference type="Proteomes" id="UP000000814">
    <property type="component" value="Chromosome"/>
</dbReference>
<dbReference type="eggNOG" id="COG5492">
    <property type="taxonomic scope" value="Bacteria"/>
</dbReference>
<dbReference type="AlphaFoldDB" id="Q97D98"/>
<feature type="domain" description="Bacteriophage lysin" evidence="2">
    <location>
        <begin position="68"/>
        <end position="144"/>
    </location>
</feature>
<dbReference type="RefSeq" id="WP_010966845.1">
    <property type="nucleotide sequence ID" value="NC_003030.1"/>
</dbReference>
<proteinExistence type="predicted"/>
<keyword evidence="1" id="KW-1133">Transmembrane helix</keyword>
<organism evidence="3 4">
    <name type="scientific">Clostridium acetobutylicum (strain ATCC 824 / DSM 792 / JCM 1419 / IAM 19013 / LMG 5710 / NBRC 13948 / NRRL B-527 / VKM B-1787 / 2291 / W)</name>
    <dbReference type="NCBI Taxonomy" id="272562"/>
    <lineage>
        <taxon>Bacteria</taxon>
        <taxon>Bacillati</taxon>
        <taxon>Bacillota</taxon>
        <taxon>Clostridia</taxon>
        <taxon>Eubacteriales</taxon>
        <taxon>Clostridiaceae</taxon>
        <taxon>Clostridium</taxon>
    </lineage>
</organism>
<dbReference type="Pfam" id="PF05382">
    <property type="entry name" value="Amidase_5"/>
    <property type="match status" value="1"/>
</dbReference>
<dbReference type="PATRIC" id="fig|272562.8.peg.3771"/>
<dbReference type="GeneID" id="45000072"/>
<evidence type="ECO:0000259" key="2">
    <source>
        <dbReference type="Pfam" id="PF05382"/>
    </source>
</evidence>
<dbReference type="HOGENOM" id="CLU_1265100_0_0_9"/>
<keyword evidence="4" id="KW-1185">Reference proteome</keyword>
<dbReference type="EMBL" id="AE001437">
    <property type="protein sequence ID" value="AAK81505.1"/>
    <property type="molecule type" value="Genomic_DNA"/>
</dbReference>
<dbReference type="Gene3D" id="3.90.1720.10">
    <property type="entry name" value="endopeptidase domain like (from Nostoc punctiforme)"/>
    <property type="match status" value="1"/>
</dbReference>
<dbReference type="OrthoDB" id="1938239at2"/>
<keyword evidence="1" id="KW-0812">Transmembrane</keyword>
<evidence type="ECO:0000313" key="3">
    <source>
        <dbReference type="EMBL" id="AAK81505.1"/>
    </source>
</evidence>
<reference evidence="3 4" key="1">
    <citation type="journal article" date="2001" name="J. Bacteriol.">
        <title>Genome sequence and comparative analysis of the solvent-producing bacterium Clostridium acetobutylicum.</title>
        <authorList>
            <person name="Nolling J."/>
            <person name="Breton G."/>
            <person name="Omelchenko M.V."/>
            <person name="Makarova K.S."/>
            <person name="Zeng Q."/>
            <person name="Gibson R."/>
            <person name="Lee H.M."/>
            <person name="Dubois J."/>
            <person name="Qiu D."/>
            <person name="Hitti J."/>
            <person name="Wolf Y.I."/>
            <person name="Tatusov R.L."/>
            <person name="Sabathe F."/>
            <person name="Doucette-Stamm L."/>
            <person name="Soucaille P."/>
            <person name="Daly M.J."/>
            <person name="Bennett G.N."/>
            <person name="Koonin E.V."/>
            <person name="Smith D.R."/>
        </authorList>
    </citation>
    <scope>NUCLEOTIDE SEQUENCE [LARGE SCALE GENOMIC DNA]</scope>
    <source>
        <strain evidence="4">ATCC 824 / DSM 792 / JCM 1419 / LMG 5710 / VKM B-1787</strain>
    </source>
</reference>
<name>Q97D98_CLOAB</name>
<dbReference type="KEGG" id="cac:CA_C3582"/>